<sequence>RAPGWGKRAPGWGKRSCFDGTCTNSLESVANKIFRPVGDKFDDIELSDKTDMDKIVPILFKRAPGWGKRNYVADLENEEANDLIWHANGGIETELYEDTDNVRDLLNRVVSLSRATVLPEDTISTVRRAPGWGKRNHQIEMSYEGTETDKRAPGWGKRAPG</sequence>
<gene>
    <name evidence="2" type="primary">ORF103838</name>
</gene>
<protein>
    <submittedName>
        <fullName evidence="2">Uncharacterized protein</fullName>
    </submittedName>
</protein>
<organism evidence="2">
    <name type="scientific">Arion vulgaris</name>
    <dbReference type="NCBI Taxonomy" id="1028688"/>
    <lineage>
        <taxon>Eukaryota</taxon>
        <taxon>Metazoa</taxon>
        <taxon>Spiralia</taxon>
        <taxon>Lophotrochozoa</taxon>
        <taxon>Mollusca</taxon>
        <taxon>Gastropoda</taxon>
        <taxon>Heterobranchia</taxon>
        <taxon>Euthyneura</taxon>
        <taxon>Panpulmonata</taxon>
        <taxon>Eupulmonata</taxon>
        <taxon>Stylommatophora</taxon>
        <taxon>Helicina</taxon>
        <taxon>Arionoidea</taxon>
        <taxon>Arionidae</taxon>
        <taxon>Arion</taxon>
    </lineage>
</organism>
<accession>A0A0B7ABC7</accession>
<feature type="non-terminal residue" evidence="2">
    <location>
        <position position="1"/>
    </location>
</feature>
<proteinExistence type="predicted"/>
<feature type="region of interest" description="Disordered" evidence="1">
    <location>
        <begin position="142"/>
        <end position="161"/>
    </location>
</feature>
<evidence type="ECO:0000313" key="2">
    <source>
        <dbReference type="EMBL" id="CEK77280.1"/>
    </source>
</evidence>
<dbReference type="EMBL" id="HACG01030415">
    <property type="protein sequence ID" value="CEK77280.1"/>
    <property type="molecule type" value="Transcribed_RNA"/>
</dbReference>
<reference evidence="2" key="1">
    <citation type="submission" date="2014-12" db="EMBL/GenBank/DDBJ databases">
        <title>Insight into the proteome of Arion vulgaris.</title>
        <authorList>
            <person name="Aradska J."/>
            <person name="Bulat T."/>
            <person name="Smidak R."/>
            <person name="Sarate P."/>
            <person name="Gangsoo J."/>
            <person name="Sialana F."/>
            <person name="Bilban M."/>
            <person name="Lubec G."/>
        </authorList>
    </citation>
    <scope>NUCLEOTIDE SEQUENCE</scope>
    <source>
        <tissue evidence="2">Skin</tissue>
    </source>
</reference>
<feature type="non-terminal residue" evidence="2">
    <location>
        <position position="161"/>
    </location>
</feature>
<name>A0A0B7ABC7_9EUPU</name>
<evidence type="ECO:0000256" key="1">
    <source>
        <dbReference type="SAM" id="MobiDB-lite"/>
    </source>
</evidence>
<dbReference type="AlphaFoldDB" id="A0A0B7ABC7"/>